<sequence>MSNNPKVKTIADFTEKDRIAVPHPDATAALALLSVDKVSLEYRTPQRVVRATHQVSFEIDPADRFVLAFALTTLAVSTQFGRDLDV</sequence>
<reference evidence="1 2" key="1">
    <citation type="submission" date="2019-09" db="EMBL/GenBank/DDBJ databases">
        <authorList>
            <person name="Chandra G."/>
            <person name="Truman W A."/>
        </authorList>
    </citation>
    <scope>NUCLEOTIDE SEQUENCE [LARGE SCALE GENOMIC DNA]</scope>
    <source>
        <strain evidence="1">PS928</strain>
    </source>
</reference>
<organism evidence="1 2">
    <name type="scientific">Pseudomonas fluorescens</name>
    <dbReference type="NCBI Taxonomy" id="294"/>
    <lineage>
        <taxon>Bacteria</taxon>
        <taxon>Pseudomonadati</taxon>
        <taxon>Pseudomonadota</taxon>
        <taxon>Gammaproteobacteria</taxon>
        <taxon>Pseudomonadales</taxon>
        <taxon>Pseudomonadaceae</taxon>
        <taxon>Pseudomonas</taxon>
    </lineage>
</organism>
<dbReference type="AlphaFoldDB" id="A0A5E7UB02"/>
<evidence type="ECO:0000313" key="1">
    <source>
        <dbReference type="EMBL" id="VVQ07579.1"/>
    </source>
</evidence>
<gene>
    <name evidence="1" type="ORF">PS928_03258</name>
</gene>
<dbReference type="EMBL" id="CABVJF010000011">
    <property type="protein sequence ID" value="VVQ07579.1"/>
    <property type="molecule type" value="Genomic_DNA"/>
</dbReference>
<accession>A0A5E7UB02</accession>
<protein>
    <submittedName>
        <fullName evidence="1">Uncharacterized protein</fullName>
    </submittedName>
</protein>
<dbReference type="Proteomes" id="UP000381378">
    <property type="component" value="Unassembled WGS sequence"/>
</dbReference>
<evidence type="ECO:0000313" key="2">
    <source>
        <dbReference type="Proteomes" id="UP000381378"/>
    </source>
</evidence>
<proteinExistence type="predicted"/>
<name>A0A5E7UB02_PSEFL</name>